<accession>A0A2K8YS72</accession>
<dbReference type="PANTHER" id="PTHR42760">
    <property type="entry name" value="SHORT-CHAIN DEHYDROGENASES/REDUCTASES FAMILY MEMBER"/>
    <property type="match status" value="1"/>
</dbReference>
<dbReference type="AlphaFoldDB" id="A0A2K8YS72"/>
<dbReference type="SUPFAM" id="SSF51735">
    <property type="entry name" value="NAD(P)-binding Rossmann-fold domains"/>
    <property type="match status" value="1"/>
</dbReference>
<dbReference type="InterPro" id="IPR057326">
    <property type="entry name" value="KR_dom"/>
</dbReference>
<dbReference type="Proteomes" id="UP000232883">
    <property type="component" value="Chromosome"/>
</dbReference>
<evidence type="ECO:0000259" key="3">
    <source>
        <dbReference type="SMART" id="SM00822"/>
    </source>
</evidence>
<dbReference type="Gene3D" id="3.40.50.720">
    <property type="entry name" value="NAD(P)-binding Rossmann-like Domain"/>
    <property type="match status" value="1"/>
</dbReference>
<name>A0A2K8YS72_9BACT</name>
<gene>
    <name evidence="4" type="ORF">CWM47_00750</name>
</gene>
<dbReference type="SMART" id="SM00822">
    <property type="entry name" value="PKS_KR"/>
    <property type="match status" value="1"/>
</dbReference>
<dbReference type="FunFam" id="3.40.50.720:FF:000173">
    <property type="entry name" value="3-oxoacyl-[acyl-carrier protein] reductase"/>
    <property type="match status" value="1"/>
</dbReference>
<dbReference type="InterPro" id="IPR002347">
    <property type="entry name" value="SDR_fam"/>
</dbReference>
<sequence length="261" mass="28162">MKKLDRPQVAFITGGSRGIGYGIAEQLADAGFDLAINGVRPEEAVSEALDALRKRGSKVIYCPGDIASTEARANMIQRIKDHFGRLNVLINNAGVAPKERRDILEATEESFQHVLSTNLQGAYFLTQATANWMIEQGTERADFWGCIINVSSVSATVASVNRGEYCVAKAGLSMATQLFAARLGEYNIPVYEVRPGVIKTDMTAGVTAKYDALIDSGLFVQKRWGLPTDVGRAVASLAKGDFPYSTGQVILVDGGMTIPRL</sequence>
<reference evidence="4 5" key="1">
    <citation type="submission" date="2017-11" db="EMBL/GenBank/DDBJ databases">
        <title>Taxonomic description and genome sequences of Spirosoma HA7 sp. nov., isolated from pollen microhabitat of Corylus avellana.</title>
        <authorList>
            <person name="Ambika Manirajan B."/>
            <person name="Suarez C."/>
            <person name="Ratering S."/>
            <person name="Geissler-Plaum R."/>
            <person name="Cardinale M."/>
            <person name="Sylvia S."/>
        </authorList>
    </citation>
    <scope>NUCLEOTIDE SEQUENCE [LARGE SCALE GENOMIC DNA]</scope>
    <source>
        <strain evidence="4 5">HA7</strain>
    </source>
</reference>
<dbReference type="EMBL" id="CP025096">
    <property type="protein sequence ID" value="AUD00477.1"/>
    <property type="molecule type" value="Genomic_DNA"/>
</dbReference>
<dbReference type="PRINTS" id="PR00081">
    <property type="entry name" value="GDHRDH"/>
</dbReference>
<keyword evidence="5" id="KW-1185">Reference proteome</keyword>
<dbReference type="KEGG" id="spir:CWM47_00750"/>
<evidence type="ECO:0000313" key="5">
    <source>
        <dbReference type="Proteomes" id="UP000232883"/>
    </source>
</evidence>
<dbReference type="GO" id="GO:0016616">
    <property type="term" value="F:oxidoreductase activity, acting on the CH-OH group of donors, NAD or NADP as acceptor"/>
    <property type="evidence" value="ECO:0007669"/>
    <property type="project" value="UniProtKB-ARBA"/>
</dbReference>
<protein>
    <submittedName>
        <fullName evidence="4">3-ketoacyl-ACP reductase</fullName>
    </submittedName>
</protein>
<organism evidence="4 5">
    <name type="scientific">Spirosoma pollinicola</name>
    <dbReference type="NCBI Taxonomy" id="2057025"/>
    <lineage>
        <taxon>Bacteria</taxon>
        <taxon>Pseudomonadati</taxon>
        <taxon>Bacteroidota</taxon>
        <taxon>Cytophagia</taxon>
        <taxon>Cytophagales</taxon>
        <taxon>Cytophagaceae</taxon>
        <taxon>Spirosoma</taxon>
    </lineage>
</organism>
<evidence type="ECO:0000256" key="2">
    <source>
        <dbReference type="ARBA" id="ARBA00023002"/>
    </source>
</evidence>
<evidence type="ECO:0000256" key="1">
    <source>
        <dbReference type="ARBA" id="ARBA00006484"/>
    </source>
</evidence>
<dbReference type="InterPro" id="IPR036291">
    <property type="entry name" value="NAD(P)-bd_dom_sf"/>
</dbReference>
<comment type="similarity">
    <text evidence="1">Belongs to the short-chain dehydrogenases/reductases (SDR) family.</text>
</comment>
<evidence type="ECO:0000313" key="4">
    <source>
        <dbReference type="EMBL" id="AUD00477.1"/>
    </source>
</evidence>
<feature type="domain" description="Ketoreductase" evidence="3">
    <location>
        <begin position="8"/>
        <end position="191"/>
    </location>
</feature>
<dbReference type="PRINTS" id="PR00080">
    <property type="entry name" value="SDRFAMILY"/>
</dbReference>
<dbReference type="RefSeq" id="WP_100985903.1">
    <property type="nucleotide sequence ID" value="NZ_CP025096.1"/>
</dbReference>
<keyword evidence="2" id="KW-0560">Oxidoreductase</keyword>
<dbReference type="Pfam" id="PF13561">
    <property type="entry name" value="adh_short_C2"/>
    <property type="match status" value="1"/>
</dbReference>
<dbReference type="NCBIfam" id="NF009386">
    <property type="entry name" value="PRK12745.1"/>
    <property type="match status" value="1"/>
</dbReference>
<proteinExistence type="inferred from homology"/>
<dbReference type="OrthoDB" id="9788235at2"/>